<comment type="caution">
    <text evidence="3">The sequence shown here is derived from an EMBL/GenBank/DDBJ whole genome shotgun (WGS) entry which is preliminary data.</text>
</comment>
<evidence type="ECO:0000256" key="1">
    <source>
        <dbReference type="ARBA" id="ARBA00022603"/>
    </source>
</evidence>
<dbReference type="RefSeq" id="WP_170943242.1">
    <property type="nucleotide sequence ID" value="NZ_LMVP01000124.1"/>
</dbReference>
<evidence type="ECO:0000313" key="3">
    <source>
        <dbReference type="EMBL" id="PAV13105.1"/>
    </source>
</evidence>
<dbReference type="InterPro" id="IPR029063">
    <property type="entry name" value="SAM-dependent_MTases_sf"/>
</dbReference>
<dbReference type="InterPro" id="IPR016874">
    <property type="entry name" value="TcmP-like"/>
</dbReference>
<keyword evidence="4" id="KW-1185">Reference proteome</keyword>
<dbReference type="InterPro" id="IPR007213">
    <property type="entry name" value="Ppm1/Ppm2/Tcmp"/>
</dbReference>
<dbReference type="GO" id="GO:0032259">
    <property type="term" value="P:methylation"/>
    <property type="evidence" value="ECO:0007669"/>
    <property type="project" value="UniProtKB-KW"/>
</dbReference>
<dbReference type="PANTHER" id="PTHR43619">
    <property type="entry name" value="S-ADENOSYL-L-METHIONINE-DEPENDENT METHYLTRANSFERASE YKTD-RELATED"/>
    <property type="match status" value="1"/>
</dbReference>
<dbReference type="EMBL" id="LMVP01000124">
    <property type="protein sequence ID" value="PAV13105.1"/>
    <property type="molecule type" value="Genomic_DNA"/>
</dbReference>
<dbReference type="Proteomes" id="UP000218164">
    <property type="component" value="Unassembled WGS sequence"/>
</dbReference>
<dbReference type="Gene3D" id="3.40.50.150">
    <property type="entry name" value="Vaccinia Virus protein VP39"/>
    <property type="match status" value="1"/>
</dbReference>
<keyword evidence="1 3" id="KW-0489">Methyltransferase</keyword>
<accession>A0A2A2HUX6</accession>
<reference evidence="3 4" key="1">
    <citation type="journal article" date="2017" name="BMC Genomics">
        <title>Genomic analysis of methanogenic archaea reveals a shift towards energy conservation.</title>
        <authorList>
            <person name="Gilmore S.P."/>
            <person name="Henske J.K."/>
            <person name="Sexton J.A."/>
            <person name="Solomon K.V."/>
            <person name="Seppala S."/>
            <person name="Yoo J.I."/>
            <person name="Huyett L.M."/>
            <person name="Pressman A."/>
            <person name="Cogan J.Z."/>
            <person name="Kivenson V."/>
            <person name="Peng X."/>
            <person name="Tan Y."/>
            <person name="Valentine D.L."/>
            <person name="O'Malley M.A."/>
        </authorList>
    </citation>
    <scope>NUCLEOTIDE SEQUENCE [LARGE SCALE GENOMIC DNA]</scope>
    <source>
        <strain evidence="3 4">MC-15</strain>
    </source>
</reference>
<gene>
    <name evidence="3" type="ORF">ASJ81_04210</name>
</gene>
<evidence type="ECO:0000313" key="4">
    <source>
        <dbReference type="Proteomes" id="UP000218164"/>
    </source>
</evidence>
<name>A0A2A2HUX6_9EURY</name>
<dbReference type="Pfam" id="PF04072">
    <property type="entry name" value="LCM"/>
    <property type="match status" value="1"/>
</dbReference>
<dbReference type="SUPFAM" id="SSF53335">
    <property type="entry name" value="S-adenosyl-L-methionine-dependent methyltransferases"/>
    <property type="match status" value="1"/>
</dbReference>
<sequence length="280" mass="32386">MGDFISIDNNPDLQDIKPNLQGVPETLLIPLWARAVEAEQARPIIKDAKAAEIMNGIDYDFAKFSKAWKSQIGIVVRTELLDHATRNFIQKYPNAVVINIGCGLDTRFAQVDNGNIHWYDLDLPEVIQIRQNFFVETDRYRMIAKSVFDDALLGKIRETGKPVLIIAEGILMYFTVQEVKTLLNKLISEFPMAEMLLEVMSPDIVKMSKQHDAVGTMNVKFQWGIKNSQELETYNKQIRVVNEWNYFDYHKDRGSWLGWLAVIPTFKNRFNNRIVRLQFT</sequence>
<evidence type="ECO:0000256" key="2">
    <source>
        <dbReference type="ARBA" id="ARBA00022679"/>
    </source>
</evidence>
<keyword evidence="2 3" id="KW-0808">Transferase</keyword>
<dbReference type="PANTHER" id="PTHR43619:SF2">
    <property type="entry name" value="S-ADENOSYL-L-METHIONINE-DEPENDENT METHYLTRANSFERASES SUPERFAMILY PROTEIN"/>
    <property type="match status" value="1"/>
</dbReference>
<proteinExistence type="predicted"/>
<organism evidence="3 4">
    <name type="scientific">Methanosarcina spelaei</name>
    <dbReference type="NCBI Taxonomy" id="1036679"/>
    <lineage>
        <taxon>Archaea</taxon>
        <taxon>Methanobacteriati</taxon>
        <taxon>Methanobacteriota</taxon>
        <taxon>Stenosarchaea group</taxon>
        <taxon>Methanomicrobia</taxon>
        <taxon>Methanosarcinales</taxon>
        <taxon>Methanosarcinaceae</taxon>
        <taxon>Methanosarcina</taxon>
    </lineage>
</organism>
<dbReference type="GO" id="GO:0008168">
    <property type="term" value="F:methyltransferase activity"/>
    <property type="evidence" value="ECO:0007669"/>
    <property type="project" value="UniProtKB-KW"/>
</dbReference>
<protein>
    <submittedName>
        <fullName evidence="3">Methyltransferase</fullName>
    </submittedName>
</protein>
<dbReference type="AlphaFoldDB" id="A0A2A2HUX6"/>
<dbReference type="PIRSF" id="PIRSF028177">
    <property type="entry name" value="Polyketide_synth_Omtfrase_TcmP"/>
    <property type="match status" value="1"/>
</dbReference>